<organism evidence="11 12">
    <name type="scientific">Spirosoma terrae</name>
    <dbReference type="NCBI Taxonomy" id="1968276"/>
    <lineage>
        <taxon>Bacteria</taxon>
        <taxon>Pseudomonadati</taxon>
        <taxon>Bacteroidota</taxon>
        <taxon>Cytophagia</taxon>
        <taxon>Cytophagales</taxon>
        <taxon>Cytophagaceae</taxon>
        <taxon>Spirosoma</taxon>
    </lineage>
</organism>
<dbReference type="Gene3D" id="3.30.565.10">
    <property type="entry name" value="Histidine kinase-like ATPase, C-terminal domain"/>
    <property type="match status" value="1"/>
</dbReference>
<keyword evidence="7" id="KW-0067">ATP-binding</keyword>
<dbReference type="EMBL" id="JAAFZH010000004">
    <property type="protein sequence ID" value="NDU95622.1"/>
    <property type="molecule type" value="Genomic_DNA"/>
</dbReference>
<dbReference type="EC" id="2.7.13.3" evidence="2"/>
<keyword evidence="8" id="KW-0802">TPR repeat</keyword>
<name>A0A6L9L8F0_9BACT</name>
<sequence length="587" mass="67204">MLPHTCFFRYQFVVLALLLSFTVNGQQGIPMRIQADRLQNARTAEQLALQRNDSLLLAEAWYLYGKTYVFAGDYRMAQRYFLKSLSIHEPRESSFELGRLYVRLSEIKLKQDDVRDALRYINLSIDVFKKAHSDEGLMRSYGALGQLYEDAWQNEWPSNPAKADSILACYREVERLGYQLKDTMGIAEGKLQAGSFLTKLNDPKAVPYLEKALELMRIKQKIGIRVNAMTHLAEAYLMVNKPALAYQMLCDAEALYTSNGLNEHDNRLNIEQIFAAYYEATGQWEKAYARLRKFHELERLILLEDRKGAISRLNVEYETGKKEALLKTQKRELSLRKETIQTHQRFTVATLALLVMAVSMSVVFFQLYRRNKRISRRNEVLLKEQNHRVKNNLQIVSSLLNLQSRRLTDAAAKRAIEESRLRVQSMAIVHRRLYDGDELAEVKLADFLEEVATNSLRAFGYGNIVTRFAIDEVSLVADKAISLGLIVNELVTNACKYAFSYVDEPLLMIRCQKQDHAVLLIVADNGPGLSDWRDADNHTGQVEVVPKKSFGMTLIQSQVAQLEGTYSFQTGLDDSLTGTVFRLEFTM</sequence>
<keyword evidence="4" id="KW-0808">Transferase</keyword>
<gene>
    <name evidence="11" type="ORF">GK108_12120</name>
</gene>
<dbReference type="InterPro" id="IPR019734">
    <property type="entry name" value="TPR_rpt"/>
</dbReference>
<feature type="domain" description="Signal transduction histidine kinase subgroup 2 dimerisation and phosphoacceptor" evidence="10">
    <location>
        <begin position="384"/>
        <end position="456"/>
    </location>
</feature>
<dbReference type="Pfam" id="PF07568">
    <property type="entry name" value="HisKA_2"/>
    <property type="match status" value="1"/>
</dbReference>
<evidence type="ECO:0000256" key="3">
    <source>
        <dbReference type="ARBA" id="ARBA00022553"/>
    </source>
</evidence>
<evidence type="ECO:0000256" key="2">
    <source>
        <dbReference type="ARBA" id="ARBA00012438"/>
    </source>
</evidence>
<keyword evidence="9" id="KW-0472">Membrane</keyword>
<keyword evidence="5" id="KW-0547">Nucleotide-binding</keyword>
<dbReference type="Gene3D" id="3.30.450.20">
    <property type="entry name" value="PAS domain"/>
    <property type="match status" value="1"/>
</dbReference>
<dbReference type="InterPro" id="IPR011495">
    <property type="entry name" value="Sig_transdc_His_kin_sub2_dim/P"/>
</dbReference>
<dbReference type="Gene3D" id="1.25.40.10">
    <property type="entry name" value="Tetratricopeptide repeat domain"/>
    <property type="match status" value="1"/>
</dbReference>
<dbReference type="GO" id="GO:0005524">
    <property type="term" value="F:ATP binding"/>
    <property type="evidence" value="ECO:0007669"/>
    <property type="project" value="UniProtKB-KW"/>
</dbReference>
<dbReference type="Pfam" id="PF13181">
    <property type="entry name" value="TPR_8"/>
    <property type="match status" value="1"/>
</dbReference>
<comment type="catalytic activity">
    <reaction evidence="1">
        <text>ATP + protein L-histidine = ADP + protein N-phospho-L-histidine.</text>
        <dbReference type="EC" id="2.7.13.3"/>
    </reaction>
</comment>
<evidence type="ECO:0000256" key="8">
    <source>
        <dbReference type="PROSITE-ProRule" id="PRU00339"/>
    </source>
</evidence>
<protein>
    <recommendedName>
        <fullName evidence="2">histidine kinase</fullName>
        <ecNumber evidence="2">2.7.13.3</ecNumber>
    </recommendedName>
</protein>
<keyword evidence="3" id="KW-0597">Phosphoprotein</keyword>
<dbReference type="SUPFAM" id="SSF55874">
    <property type="entry name" value="ATPase domain of HSP90 chaperone/DNA topoisomerase II/histidine kinase"/>
    <property type="match status" value="1"/>
</dbReference>
<evidence type="ECO:0000313" key="11">
    <source>
        <dbReference type="EMBL" id="NDU95622.1"/>
    </source>
</evidence>
<evidence type="ECO:0000256" key="4">
    <source>
        <dbReference type="ARBA" id="ARBA00022679"/>
    </source>
</evidence>
<evidence type="ECO:0000313" key="12">
    <source>
        <dbReference type="Proteomes" id="UP000474175"/>
    </source>
</evidence>
<dbReference type="PROSITE" id="PS50005">
    <property type="entry name" value="TPR"/>
    <property type="match status" value="1"/>
</dbReference>
<feature type="repeat" description="TPR" evidence="8">
    <location>
        <begin position="58"/>
        <end position="91"/>
    </location>
</feature>
<keyword evidence="9" id="KW-0812">Transmembrane</keyword>
<evidence type="ECO:0000256" key="5">
    <source>
        <dbReference type="ARBA" id="ARBA00022741"/>
    </source>
</evidence>
<dbReference type="Proteomes" id="UP000474175">
    <property type="component" value="Unassembled WGS sequence"/>
</dbReference>
<keyword evidence="6 11" id="KW-0418">Kinase</keyword>
<keyword evidence="9" id="KW-1133">Transmembrane helix</keyword>
<dbReference type="RefSeq" id="WP_163948009.1">
    <property type="nucleotide sequence ID" value="NZ_JAAFZH010000004.1"/>
</dbReference>
<reference evidence="11 12" key="1">
    <citation type="submission" date="2020-02" db="EMBL/GenBank/DDBJ databases">
        <title>Draft genome sequence of two Spirosoma agri KCTC 52727 and Spirosoma terrae KCTC 52035.</title>
        <authorList>
            <person name="Rojas J."/>
            <person name="Ambika Manirajan B."/>
            <person name="Suarez C."/>
            <person name="Ratering S."/>
            <person name="Schnell S."/>
        </authorList>
    </citation>
    <scope>NUCLEOTIDE SEQUENCE [LARGE SCALE GENOMIC DNA]</scope>
    <source>
        <strain evidence="11 12">KCTC 52035</strain>
    </source>
</reference>
<evidence type="ECO:0000256" key="7">
    <source>
        <dbReference type="ARBA" id="ARBA00022840"/>
    </source>
</evidence>
<dbReference type="InterPro" id="IPR011990">
    <property type="entry name" value="TPR-like_helical_dom_sf"/>
</dbReference>
<dbReference type="PANTHER" id="PTHR41523">
    <property type="entry name" value="TWO-COMPONENT SYSTEM SENSOR PROTEIN"/>
    <property type="match status" value="1"/>
</dbReference>
<dbReference type="SUPFAM" id="SSF48452">
    <property type="entry name" value="TPR-like"/>
    <property type="match status" value="2"/>
</dbReference>
<dbReference type="AlphaFoldDB" id="A0A6L9L8F0"/>
<dbReference type="GO" id="GO:0004673">
    <property type="term" value="F:protein histidine kinase activity"/>
    <property type="evidence" value="ECO:0007669"/>
    <property type="project" value="UniProtKB-EC"/>
</dbReference>
<comment type="caution">
    <text evidence="11">The sequence shown here is derived from an EMBL/GenBank/DDBJ whole genome shotgun (WGS) entry which is preliminary data.</text>
</comment>
<feature type="transmembrane region" description="Helical" evidence="9">
    <location>
        <begin position="346"/>
        <end position="368"/>
    </location>
</feature>
<keyword evidence="12" id="KW-1185">Reference proteome</keyword>
<proteinExistence type="predicted"/>
<evidence type="ECO:0000256" key="1">
    <source>
        <dbReference type="ARBA" id="ARBA00000085"/>
    </source>
</evidence>
<dbReference type="PANTHER" id="PTHR41523:SF8">
    <property type="entry name" value="ETHYLENE RESPONSE SENSOR PROTEIN"/>
    <property type="match status" value="1"/>
</dbReference>
<evidence type="ECO:0000256" key="9">
    <source>
        <dbReference type="SAM" id="Phobius"/>
    </source>
</evidence>
<evidence type="ECO:0000256" key="6">
    <source>
        <dbReference type="ARBA" id="ARBA00022777"/>
    </source>
</evidence>
<accession>A0A6L9L8F0</accession>
<dbReference type="InterPro" id="IPR036890">
    <property type="entry name" value="HATPase_C_sf"/>
</dbReference>
<evidence type="ECO:0000259" key="10">
    <source>
        <dbReference type="Pfam" id="PF07568"/>
    </source>
</evidence>